<dbReference type="Proteomes" id="UP001165960">
    <property type="component" value="Unassembled WGS sequence"/>
</dbReference>
<protein>
    <submittedName>
        <fullName evidence="1">Uncharacterized protein</fullName>
    </submittedName>
</protein>
<reference evidence="1" key="1">
    <citation type="submission" date="2022-04" db="EMBL/GenBank/DDBJ databases">
        <title>Genome of the entomopathogenic fungus Entomophthora muscae.</title>
        <authorList>
            <person name="Elya C."/>
            <person name="Lovett B.R."/>
            <person name="Lee E."/>
            <person name="Macias A.M."/>
            <person name="Hajek A.E."/>
            <person name="De Bivort B.L."/>
            <person name="Kasson M.T."/>
            <person name="De Fine Licht H.H."/>
            <person name="Stajich J.E."/>
        </authorList>
    </citation>
    <scope>NUCLEOTIDE SEQUENCE</scope>
    <source>
        <strain evidence="1">Berkeley</strain>
    </source>
</reference>
<keyword evidence="2" id="KW-1185">Reference proteome</keyword>
<proteinExistence type="predicted"/>
<organism evidence="1 2">
    <name type="scientific">Entomophthora muscae</name>
    <dbReference type="NCBI Taxonomy" id="34485"/>
    <lineage>
        <taxon>Eukaryota</taxon>
        <taxon>Fungi</taxon>
        <taxon>Fungi incertae sedis</taxon>
        <taxon>Zoopagomycota</taxon>
        <taxon>Entomophthoromycotina</taxon>
        <taxon>Entomophthoromycetes</taxon>
        <taxon>Entomophthorales</taxon>
        <taxon>Entomophthoraceae</taxon>
        <taxon>Entomophthora</taxon>
    </lineage>
</organism>
<gene>
    <name evidence="1" type="ORF">DSO57_1013642</name>
</gene>
<comment type="caution">
    <text evidence="1">The sequence shown here is derived from an EMBL/GenBank/DDBJ whole genome shotgun (WGS) entry which is preliminary data.</text>
</comment>
<dbReference type="EMBL" id="QTSX02003601">
    <property type="protein sequence ID" value="KAJ9069931.1"/>
    <property type="molecule type" value="Genomic_DNA"/>
</dbReference>
<evidence type="ECO:0000313" key="2">
    <source>
        <dbReference type="Proteomes" id="UP001165960"/>
    </source>
</evidence>
<sequence length="118" mass="12756">MQVDGLLPRLAMVVVGTSAIAFLAAVVKAVLKQKSDIHGSNQLHSILHAPPDCARIHRRRIIQFTRTTLLQTHQPIKASASYFEVHILNLPPNSSLLVGLGPRASDIGNPSSLPIIDL</sequence>
<evidence type="ECO:0000313" key="1">
    <source>
        <dbReference type="EMBL" id="KAJ9069931.1"/>
    </source>
</evidence>
<accession>A0ACC2T5S6</accession>
<name>A0ACC2T5S6_9FUNG</name>